<name>A0A2N9H9A1_FAGSY</name>
<dbReference type="AlphaFoldDB" id="A0A2N9H9A1"/>
<gene>
    <name evidence="1" type="ORF">FSB_LOCUS36061</name>
</gene>
<evidence type="ECO:0000313" key="1">
    <source>
        <dbReference type="EMBL" id="SPD08179.1"/>
    </source>
</evidence>
<sequence>MVEPRGDTWHEAACARRVHVCWACAGICLRVERRLRNLLARGGAWRRVCRRTNSFSVATDRSANDDANGGSPFPFRRSKAYVLECQCSDGAETCEHGFRNYRRRVNAWIDQVTSYLLVVVFVRADAWNTEFRDCGGSATHGDEARVLTTRVDFDGDDFSGFGRSSDDLSFCRGGYSM</sequence>
<dbReference type="EMBL" id="OIVN01003012">
    <property type="protein sequence ID" value="SPD08179.1"/>
    <property type="molecule type" value="Genomic_DNA"/>
</dbReference>
<reference evidence="1" key="1">
    <citation type="submission" date="2018-02" db="EMBL/GenBank/DDBJ databases">
        <authorList>
            <person name="Cohen D.B."/>
            <person name="Kent A.D."/>
        </authorList>
    </citation>
    <scope>NUCLEOTIDE SEQUENCE</scope>
</reference>
<protein>
    <submittedName>
        <fullName evidence="1">Uncharacterized protein</fullName>
    </submittedName>
</protein>
<proteinExistence type="predicted"/>
<accession>A0A2N9H9A1</accession>
<organism evidence="1">
    <name type="scientific">Fagus sylvatica</name>
    <name type="common">Beechnut</name>
    <dbReference type="NCBI Taxonomy" id="28930"/>
    <lineage>
        <taxon>Eukaryota</taxon>
        <taxon>Viridiplantae</taxon>
        <taxon>Streptophyta</taxon>
        <taxon>Embryophyta</taxon>
        <taxon>Tracheophyta</taxon>
        <taxon>Spermatophyta</taxon>
        <taxon>Magnoliopsida</taxon>
        <taxon>eudicotyledons</taxon>
        <taxon>Gunneridae</taxon>
        <taxon>Pentapetalae</taxon>
        <taxon>rosids</taxon>
        <taxon>fabids</taxon>
        <taxon>Fagales</taxon>
        <taxon>Fagaceae</taxon>
        <taxon>Fagus</taxon>
    </lineage>
</organism>